<accession>A0A5K1K653</accession>
<keyword evidence="2" id="KW-0418">Kinase</keyword>
<dbReference type="AlphaFoldDB" id="A0A5K1K653"/>
<proteinExistence type="predicted"/>
<evidence type="ECO:0000256" key="1">
    <source>
        <dbReference type="SAM" id="MobiDB-lite"/>
    </source>
</evidence>
<feature type="compositionally biased region" description="Basic and acidic residues" evidence="1">
    <location>
        <begin position="122"/>
        <end position="135"/>
    </location>
</feature>
<organism evidence="2">
    <name type="scientific">Ganoderma boninense</name>
    <dbReference type="NCBI Taxonomy" id="34458"/>
    <lineage>
        <taxon>Eukaryota</taxon>
        <taxon>Fungi</taxon>
        <taxon>Dikarya</taxon>
        <taxon>Basidiomycota</taxon>
        <taxon>Agaricomycotina</taxon>
        <taxon>Agaricomycetes</taxon>
        <taxon>Polyporales</taxon>
        <taxon>Polyporaceae</taxon>
        <taxon>Ganoderma</taxon>
    </lineage>
</organism>
<name>A0A5K1K653_9APHY</name>
<evidence type="ECO:0000313" key="2">
    <source>
        <dbReference type="EMBL" id="VWP01460.1"/>
    </source>
</evidence>
<dbReference type="GO" id="GO:0016301">
    <property type="term" value="F:kinase activity"/>
    <property type="evidence" value="ECO:0007669"/>
    <property type="project" value="UniProtKB-KW"/>
</dbReference>
<sequence length="141" mass="15017">MISVIAYHLDPTTTKAGPNFVFEAISNDFEYGCLVPLVAIYPTTIIAIVALKQSPIDTGGLSQVRQAQVHRRGSGPVSAAQGGTASTIVFNHSTGVYNPSVVVDIQSTIEQKPTPAGYGSTHSRETSRSEDETKIMPENLV</sequence>
<gene>
    <name evidence="2" type="primary">G4N1E0</name>
</gene>
<feature type="region of interest" description="Disordered" evidence="1">
    <location>
        <begin position="112"/>
        <end position="141"/>
    </location>
</feature>
<keyword evidence="2" id="KW-0808">Transferase</keyword>
<dbReference type="EMBL" id="LR729392">
    <property type="protein sequence ID" value="VWP01460.1"/>
    <property type="molecule type" value="Genomic_DNA"/>
</dbReference>
<reference evidence="2" key="1">
    <citation type="submission" date="2019-10" db="EMBL/GenBank/DDBJ databases">
        <authorList>
            <person name="Nor Muhammad N."/>
        </authorList>
    </citation>
    <scope>NUCLEOTIDE SEQUENCE</scope>
</reference>
<protein>
    <submittedName>
        <fullName evidence="2">Atypical/PIKK/TRRAP protein kinase</fullName>
    </submittedName>
</protein>